<evidence type="ECO:0000313" key="2">
    <source>
        <dbReference type="EMBL" id="QQR29738.1"/>
    </source>
</evidence>
<dbReference type="KEGG" id="amur:ADH66_07095"/>
<reference evidence="3" key="2">
    <citation type="submission" date="2017-05" db="EMBL/GenBank/DDBJ databases">
        <title>Improved OligoMM genomes.</title>
        <authorList>
            <person name="Garzetti D."/>
        </authorList>
    </citation>
    <scope>NUCLEOTIDE SEQUENCE [LARGE SCALE GENOMIC DNA]</scope>
    <source>
        <strain evidence="3">KB18</strain>
    </source>
</reference>
<dbReference type="Proteomes" id="UP000196710">
    <property type="component" value="Chromosome"/>
</dbReference>
<name>A0A1Z2XPR2_9FIRM</name>
<proteinExistence type="predicted"/>
<dbReference type="EMBL" id="CP021422">
    <property type="protein sequence ID" value="ASB40448.1"/>
    <property type="molecule type" value="Genomic_DNA"/>
</dbReference>
<sequence>MFGYSMKQLIRQPGKALLFFLLMAASTAMVVTGAMLTAENKEQIEILAATYSTFGYIEQLPVNTESEPIPNPCMGTDFVTTTDYGEYIFPENLDFPGAEYVVKPEFRPYYVFNEPKFSSYGYDSTFHVVEFTPLEPVGEDGAPVEVEVTRVLFSVDNEYTNASVTISNTALQEGDRITVCQCFGTTRYPRRFPLCHRPPAAQWHGFVQPLHPDERRAGMVILKEKILTREQSRPLVTPGGRHGDRGMLTYQVTVRQKEKKRKPGIS</sequence>
<dbReference type="EMBL" id="CP065321">
    <property type="protein sequence ID" value="QQR29738.1"/>
    <property type="molecule type" value="Genomic_DNA"/>
</dbReference>
<dbReference type="AlphaFoldDB" id="A0A1Z2XPR2"/>
<dbReference type="Proteomes" id="UP000596035">
    <property type="component" value="Chromosome"/>
</dbReference>
<evidence type="ECO:0000313" key="3">
    <source>
        <dbReference type="Proteomes" id="UP000196710"/>
    </source>
</evidence>
<evidence type="ECO:0000313" key="1">
    <source>
        <dbReference type="EMBL" id="ASB40448.1"/>
    </source>
</evidence>
<dbReference type="RefSeq" id="WP_066534005.1">
    <property type="nucleotide sequence ID" value="NZ_CP021422.1"/>
</dbReference>
<organism evidence="2 4">
    <name type="scientific">Acutalibacter muris</name>
    <dbReference type="NCBI Taxonomy" id="1796620"/>
    <lineage>
        <taxon>Bacteria</taxon>
        <taxon>Bacillati</taxon>
        <taxon>Bacillota</taxon>
        <taxon>Clostridia</taxon>
        <taxon>Eubacteriales</taxon>
        <taxon>Acutalibacteraceae</taxon>
        <taxon>Acutalibacter</taxon>
    </lineage>
</organism>
<protein>
    <submittedName>
        <fullName evidence="2">Uncharacterized protein</fullName>
    </submittedName>
</protein>
<reference evidence="1" key="1">
    <citation type="journal article" date="2017" name="Genome Announc.">
        <title>High-Quality Whole-Genome Sequences of the Oligo-Mouse-Microbiota Bacterial Community.</title>
        <authorList>
            <person name="Garzetti D."/>
            <person name="Brugiroux S."/>
            <person name="Bunk B."/>
            <person name="Pukall R."/>
            <person name="McCoy K.D."/>
            <person name="Macpherson A.J."/>
            <person name="Stecher B."/>
        </authorList>
    </citation>
    <scope>NUCLEOTIDE SEQUENCE</scope>
    <source>
        <strain evidence="1">KB18</strain>
    </source>
</reference>
<gene>
    <name evidence="1" type="ORF">ADH66_07095</name>
    <name evidence="2" type="ORF">I5Q82_17180</name>
</gene>
<keyword evidence="3" id="KW-1185">Reference proteome</keyword>
<evidence type="ECO:0000313" key="4">
    <source>
        <dbReference type="Proteomes" id="UP000596035"/>
    </source>
</evidence>
<accession>A0A1Z2XPR2</accession>
<reference evidence="2 4" key="3">
    <citation type="submission" date="2020-11" db="EMBL/GenBank/DDBJ databases">
        <title>Closed and high quality bacterial genomes of the OMM12 community.</title>
        <authorList>
            <person name="Marbouty M."/>
            <person name="Lamy-Besnier Q."/>
            <person name="Debarbieux L."/>
            <person name="Koszul R."/>
        </authorList>
    </citation>
    <scope>NUCLEOTIDE SEQUENCE [LARGE SCALE GENOMIC DNA]</scope>
    <source>
        <strain evidence="2 4">KB18</strain>
    </source>
</reference>